<proteinExistence type="inferred from homology"/>
<reference evidence="13" key="1">
    <citation type="submission" date="2021-01" db="EMBL/GenBank/DDBJ databases">
        <authorList>
            <person name="Corre E."/>
            <person name="Pelletier E."/>
            <person name="Niang G."/>
            <person name="Scheremetjew M."/>
            <person name="Finn R."/>
            <person name="Kale V."/>
            <person name="Holt S."/>
            <person name="Cochrane G."/>
            <person name="Meng A."/>
            <person name="Brown T."/>
            <person name="Cohen L."/>
        </authorList>
    </citation>
    <scope>NUCLEOTIDE SEQUENCE</scope>
    <source>
        <strain evidence="13">B596</strain>
    </source>
</reference>
<comment type="subcellular location">
    <subcellularLocation>
        <location evidence="1">Endoplasmic reticulum membrane</location>
        <topology evidence="1">Single-pass type IV membrane protein</topology>
    </subcellularLocation>
</comment>
<evidence type="ECO:0000313" key="13">
    <source>
        <dbReference type="EMBL" id="CAD8730256.1"/>
    </source>
</evidence>
<name>A0A7S0XM74_9STRA</name>
<keyword evidence="4" id="KW-0256">Endoplasmic reticulum</keyword>
<comment type="similarity">
    <text evidence="9">Belongs to the SEC20 family.</text>
</comment>
<dbReference type="GO" id="GO:0031201">
    <property type="term" value="C:SNARE complex"/>
    <property type="evidence" value="ECO:0007669"/>
    <property type="project" value="TreeGrafter"/>
</dbReference>
<protein>
    <recommendedName>
        <fullName evidence="12">Sec20 C-terminal domain-containing protein</fullName>
    </recommendedName>
</protein>
<evidence type="ECO:0000256" key="5">
    <source>
        <dbReference type="ARBA" id="ARBA00022892"/>
    </source>
</evidence>
<feature type="transmembrane region" description="Helical" evidence="11">
    <location>
        <begin position="94"/>
        <end position="111"/>
    </location>
</feature>
<evidence type="ECO:0000256" key="7">
    <source>
        <dbReference type="ARBA" id="ARBA00023054"/>
    </source>
</evidence>
<dbReference type="AlphaFoldDB" id="A0A7S0XM74"/>
<organism evidence="13">
    <name type="scientific">Pseudo-nitzschia delicatissima</name>
    <dbReference type="NCBI Taxonomy" id="44447"/>
    <lineage>
        <taxon>Eukaryota</taxon>
        <taxon>Sar</taxon>
        <taxon>Stramenopiles</taxon>
        <taxon>Ochrophyta</taxon>
        <taxon>Bacillariophyta</taxon>
        <taxon>Bacillariophyceae</taxon>
        <taxon>Bacillariophycidae</taxon>
        <taxon>Bacillariales</taxon>
        <taxon>Bacillariaceae</taxon>
        <taxon>Pseudo-nitzschia</taxon>
    </lineage>
</organism>
<evidence type="ECO:0000256" key="6">
    <source>
        <dbReference type="ARBA" id="ARBA00022989"/>
    </source>
</evidence>
<dbReference type="Pfam" id="PF03908">
    <property type="entry name" value="Sec20"/>
    <property type="match status" value="1"/>
</dbReference>
<keyword evidence="5" id="KW-0931">ER-Golgi transport</keyword>
<dbReference type="InterPro" id="IPR005606">
    <property type="entry name" value="Sec20"/>
</dbReference>
<feature type="region of interest" description="Disordered" evidence="10">
    <location>
        <begin position="1"/>
        <end position="28"/>
    </location>
</feature>
<evidence type="ECO:0000256" key="11">
    <source>
        <dbReference type="SAM" id="Phobius"/>
    </source>
</evidence>
<evidence type="ECO:0000259" key="12">
    <source>
        <dbReference type="Pfam" id="PF03908"/>
    </source>
</evidence>
<sequence length="129" mass="14895">MNRHEFKNRQDLFSKKSKPKSSTASEAQKIQKSLLKTQHLLKNELNRVSNITTAIEEDGNILQQTMDTQKSLNTKNAQRALTALQRAQAHEKRVLNASILVFVVVVLYIMWSRVLYKFDLISVVLDWIV</sequence>
<dbReference type="GO" id="GO:0006890">
    <property type="term" value="P:retrograde vesicle-mediated transport, Golgi to endoplasmic reticulum"/>
    <property type="evidence" value="ECO:0007669"/>
    <property type="project" value="InterPro"/>
</dbReference>
<keyword evidence="6 11" id="KW-1133">Transmembrane helix</keyword>
<dbReference type="GO" id="GO:0005484">
    <property type="term" value="F:SNAP receptor activity"/>
    <property type="evidence" value="ECO:0007669"/>
    <property type="project" value="InterPro"/>
</dbReference>
<feature type="compositionally biased region" description="Basic and acidic residues" evidence="10">
    <location>
        <begin position="1"/>
        <end position="14"/>
    </location>
</feature>
<dbReference type="PANTHER" id="PTHR12825">
    <property type="entry name" value="BNIP1-RELATED"/>
    <property type="match status" value="1"/>
</dbReference>
<feature type="domain" description="Sec20 C-terminal" evidence="12">
    <location>
        <begin position="25"/>
        <end position="114"/>
    </location>
</feature>
<gene>
    <name evidence="13" type="ORF">PDEL0327_LOCUS1749</name>
</gene>
<keyword evidence="2" id="KW-0813">Transport</keyword>
<dbReference type="InterPro" id="IPR056173">
    <property type="entry name" value="Sec20_C"/>
</dbReference>
<keyword evidence="8 11" id="KW-0472">Membrane</keyword>
<keyword evidence="3 11" id="KW-0812">Transmembrane</keyword>
<evidence type="ECO:0000256" key="9">
    <source>
        <dbReference type="ARBA" id="ARBA00037934"/>
    </source>
</evidence>
<evidence type="ECO:0000256" key="1">
    <source>
        <dbReference type="ARBA" id="ARBA00004163"/>
    </source>
</evidence>
<dbReference type="PANTHER" id="PTHR12825:SF0">
    <property type="entry name" value="VESICLE TRANSPORT PROTEIN SEC20"/>
    <property type="match status" value="1"/>
</dbReference>
<dbReference type="GO" id="GO:0005789">
    <property type="term" value="C:endoplasmic reticulum membrane"/>
    <property type="evidence" value="ECO:0007669"/>
    <property type="project" value="UniProtKB-SubCell"/>
</dbReference>
<evidence type="ECO:0000256" key="10">
    <source>
        <dbReference type="SAM" id="MobiDB-lite"/>
    </source>
</evidence>
<evidence type="ECO:0000256" key="3">
    <source>
        <dbReference type="ARBA" id="ARBA00022692"/>
    </source>
</evidence>
<evidence type="ECO:0000256" key="2">
    <source>
        <dbReference type="ARBA" id="ARBA00022448"/>
    </source>
</evidence>
<evidence type="ECO:0000256" key="4">
    <source>
        <dbReference type="ARBA" id="ARBA00022824"/>
    </source>
</evidence>
<accession>A0A7S0XM74</accession>
<evidence type="ECO:0000256" key="8">
    <source>
        <dbReference type="ARBA" id="ARBA00023136"/>
    </source>
</evidence>
<keyword evidence="7" id="KW-0175">Coiled coil</keyword>
<dbReference type="EMBL" id="HBFG01002306">
    <property type="protein sequence ID" value="CAD8730256.1"/>
    <property type="molecule type" value="Transcribed_RNA"/>
</dbReference>